<accession>A0A941AIR7</accession>
<feature type="compositionally biased region" description="Basic and acidic residues" evidence="1">
    <location>
        <begin position="110"/>
        <end position="124"/>
    </location>
</feature>
<dbReference type="InterPro" id="IPR036513">
    <property type="entry name" value="STAS_dom_sf"/>
</dbReference>
<evidence type="ECO:0000313" key="3">
    <source>
        <dbReference type="EMBL" id="MBP2705461.1"/>
    </source>
</evidence>
<dbReference type="Pfam" id="PF13466">
    <property type="entry name" value="STAS_2"/>
    <property type="match status" value="1"/>
</dbReference>
<dbReference type="InterPro" id="IPR058548">
    <property type="entry name" value="MlaB-like_STAS"/>
</dbReference>
<dbReference type="SUPFAM" id="SSF52091">
    <property type="entry name" value="SpoIIaa-like"/>
    <property type="match status" value="1"/>
</dbReference>
<protein>
    <submittedName>
        <fullName evidence="3">STAS domain-containing protein</fullName>
    </submittedName>
</protein>
<gene>
    <name evidence="3" type="ORF">JOL79_16745</name>
</gene>
<name>A0A941AIR7_9ACTN</name>
<organism evidence="3 4">
    <name type="scientific">Microbispora oryzae</name>
    <dbReference type="NCBI Taxonomy" id="2806554"/>
    <lineage>
        <taxon>Bacteria</taxon>
        <taxon>Bacillati</taxon>
        <taxon>Actinomycetota</taxon>
        <taxon>Actinomycetes</taxon>
        <taxon>Streptosporangiales</taxon>
        <taxon>Streptosporangiaceae</taxon>
        <taxon>Microbispora</taxon>
    </lineage>
</organism>
<sequence length="130" mass="13567">MSFRDADGPIRMTDSAIFFTVGPEPARADIPALCADLAALVRGRGGGVVICDVAEVARPGVVTVEALARLSLTARRHGWSLVVSGAGPDLRELVRLLGLTGVLLQVGRQSEQREETGGVEEVVHGPDSPG</sequence>
<comment type="caution">
    <text evidence="3">The sequence shown here is derived from an EMBL/GenBank/DDBJ whole genome shotgun (WGS) entry which is preliminary data.</text>
</comment>
<reference evidence="3" key="1">
    <citation type="submission" date="2021-02" db="EMBL/GenBank/DDBJ databases">
        <title>Draft genome sequence of Microbispora sp. RL4-1S isolated from rice leaves in Thailand.</title>
        <authorList>
            <person name="Muangham S."/>
            <person name="Duangmal K."/>
        </authorList>
    </citation>
    <scope>NUCLEOTIDE SEQUENCE</scope>
    <source>
        <strain evidence="3">RL4-1S</strain>
    </source>
</reference>
<evidence type="ECO:0000256" key="1">
    <source>
        <dbReference type="SAM" id="MobiDB-lite"/>
    </source>
</evidence>
<dbReference type="Gene3D" id="3.30.750.24">
    <property type="entry name" value="STAS domain"/>
    <property type="match status" value="1"/>
</dbReference>
<evidence type="ECO:0000313" key="4">
    <source>
        <dbReference type="Proteomes" id="UP000674234"/>
    </source>
</evidence>
<dbReference type="RefSeq" id="WP_210156744.1">
    <property type="nucleotide sequence ID" value="NZ_JAFCNB010000008.1"/>
</dbReference>
<dbReference type="Proteomes" id="UP000674234">
    <property type="component" value="Unassembled WGS sequence"/>
</dbReference>
<feature type="region of interest" description="Disordered" evidence="1">
    <location>
        <begin position="109"/>
        <end position="130"/>
    </location>
</feature>
<proteinExistence type="predicted"/>
<dbReference type="EMBL" id="JAFCNB010000008">
    <property type="protein sequence ID" value="MBP2705461.1"/>
    <property type="molecule type" value="Genomic_DNA"/>
</dbReference>
<keyword evidence="4" id="KW-1185">Reference proteome</keyword>
<feature type="domain" description="MlaB-like STAS" evidence="2">
    <location>
        <begin position="28"/>
        <end position="99"/>
    </location>
</feature>
<dbReference type="AlphaFoldDB" id="A0A941AIR7"/>
<evidence type="ECO:0000259" key="2">
    <source>
        <dbReference type="Pfam" id="PF13466"/>
    </source>
</evidence>